<dbReference type="EC" id="3.1.13.1" evidence="7"/>
<dbReference type="InterPro" id="IPR004476">
    <property type="entry name" value="RNase_II/RNase_R"/>
</dbReference>
<dbReference type="Pfam" id="PF17876">
    <property type="entry name" value="CSD2"/>
    <property type="match status" value="1"/>
</dbReference>
<dbReference type="GO" id="GO:0003723">
    <property type="term" value="F:RNA binding"/>
    <property type="evidence" value="ECO:0007669"/>
    <property type="project" value="UniProtKB-UniRule"/>
</dbReference>
<dbReference type="EMBL" id="MHTJ01000004">
    <property type="protein sequence ID" value="OHA58274.1"/>
    <property type="molecule type" value="Genomic_DNA"/>
</dbReference>
<keyword evidence="2 7" id="KW-0963">Cytoplasm</keyword>
<reference evidence="9 10" key="1">
    <citation type="journal article" date="2016" name="Nat. Commun.">
        <title>Thousands of microbial genomes shed light on interconnected biogeochemical processes in an aquifer system.</title>
        <authorList>
            <person name="Anantharaman K."/>
            <person name="Brown C.T."/>
            <person name="Hug L.A."/>
            <person name="Sharon I."/>
            <person name="Castelle C.J."/>
            <person name="Probst A.J."/>
            <person name="Thomas B.C."/>
            <person name="Singh A."/>
            <person name="Wilkins M.J."/>
            <person name="Karaoz U."/>
            <person name="Brodie E.L."/>
            <person name="Williams K.H."/>
            <person name="Hubbard S.S."/>
            <person name="Banfield J.F."/>
        </authorList>
    </citation>
    <scope>NUCLEOTIDE SEQUENCE [LARGE SCALE GENOMIC DNA]</scope>
</reference>
<dbReference type="InterPro" id="IPR050180">
    <property type="entry name" value="RNR_Ribonuclease"/>
</dbReference>
<dbReference type="PROSITE" id="PS50126">
    <property type="entry name" value="S1"/>
    <property type="match status" value="1"/>
</dbReference>
<evidence type="ECO:0000256" key="4">
    <source>
        <dbReference type="ARBA" id="ARBA00022801"/>
    </source>
</evidence>
<dbReference type="Proteomes" id="UP000177043">
    <property type="component" value="Unassembled WGS sequence"/>
</dbReference>
<evidence type="ECO:0000256" key="6">
    <source>
        <dbReference type="ARBA" id="ARBA00022884"/>
    </source>
</evidence>
<dbReference type="PANTHER" id="PTHR23355:SF9">
    <property type="entry name" value="DIS3-LIKE EXONUCLEASE 2"/>
    <property type="match status" value="1"/>
</dbReference>
<dbReference type="PANTHER" id="PTHR23355">
    <property type="entry name" value="RIBONUCLEASE"/>
    <property type="match status" value="1"/>
</dbReference>
<accession>A0A1G2QCG6</accession>
<evidence type="ECO:0000256" key="1">
    <source>
        <dbReference type="ARBA" id="ARBA00001849"/>
    </source>
</evidence>
<dbReference type="SMART" id="SM00316">
    <property type="entry name" value="S1"/>
    <property type="match status" value="1"/>
</dbReference>
<comment type="catalytic activity">
    <reaction evidence="1 7">
        <text>Exonucleolytic cleavage in the 3'- to 5'-direction to yield nucleoside 5'-phosphates.</text>
        <dbReference type="EC" id="3.1.13.1"/>
    </reaction>
</comment>
<dbReference type="InterPro" id="IPR011805">
    <property type="entry name" value="RNase_R"/>
</dbReference>
<evidence type="ECO:0000259" key="8">
    <source>
        <dbReference type="PROSITE" id="PS50126"/>
    </source>
</evidence>
<evidence type="ECO:0000313" key="10">
    <source>
        <dbReference type="Proteomes" id="UP000177043"/>
    </source>
</evidence>
<dbReference type="NCBIfam" id="TIGR02063">
    <property type="entry name" value="RNase_R"/>
    <property type="match status" value="1"/>
</dbReference>
<proteinExistence type="inferred from homology"/>
<dbReference type="Gene3D" id="2.40.50.140">
    <property type="entry name" value="Nucleic acid-binding proteins"/>
    <property type="match status" value="2"/>
</dbReference>
<dbReference type="InterPro" id="IPR012340">
    <property type="entry name" value="NA-bd_OB-fold"/>
</dbReference>
<evidence type="ECO:0000256" key="7">
    <source>
        <dbReference type="HAMAP-Rule" id="MF_01895"/>
    </source>
</evidence>
<dbReference type="GO" id="GO:0005829">
    <property type="term" value="C:cytosol"/>
    <property type="evidence" value="ECO:0007669"/>
    <property type="project" value="TreeGrafter"/>
</dbReference>
<keyword evidence="5 7" id="KW-0269">Exonuclease</keyword>
<dbReference type="GO" id="GO:0008859">
    <property type="term" value="F:exoribonuclease II activity"/>
    <property type="evidence" value="ECO:0007669"/>
    <property type="project" value="UniProtKB-UniRule"/>
</dbReference>
<organism evidence="9 10">
    <name type="scientific">Candidatus Vogelbacteria bacterium RIFOXYD1_FULL_44_32</name>
    <dbReference type="NCBI Taxonomy" id="1802438"/>
    <lineage>
        <taxon>Bacteria</taxon>
        <taxon>Candidatus Vogeliibacteriota</taxon>
    </lineage>
</organism>
<keyword evidence="6 7" id="KW-0694">RNA-binding</keyword>
<evidence type="ECO:0000256" key="2">
    <source>
        <dbReference type="ARBA" id="ARBA00022490"/>
    </source>
</evidence>
<dbReference type="InterPro" id="IPR001900">
    <property type="entry name" value="RNase_II/R"/>
</dbReference>
<dbReference type="SMART" id="SM00955">
    <property type="entry name" value="RNB"/>
    <property type="match status" value="1"/>
</dbReference>
<evidence type="ECO:0000256" key="5">
    <source>
        <dbReference type="ARBA" id="ARBA00022839"/>
    </source>
</evidence>
<dbReference type="SUPFAM" id="SSF50249">
    <property type="entry name" value="Nucleic acid-binding proteins"/>
    <property type="match status" value="4"/>
</dbReference>
<keyword evidence="4 7" id="KW-0378">Hydrolase</keyword>
<protein>
    <recommendedName>
        <fullName evidence="7">Ribonuclease R</fullName>
        <shortName evidence="7">RNase R</shortName>
        <ecNumber evidence="7">3.1.13.1</ecNumber>
    </recommendedName>
</protein>
<dbReference type="InterPro" id="IPR003029">
    <property type="entry name" value="S1_domain"/>
</dbReference>
<dbReference type="CDD" id="cd04471">
    <property type="entry name" value="S1_RNase_R"/>
    <property type="match status" value="1"/>
</dbReference>
<evidence type="ECO:0000256" key="3">
    <source>
        <dbReference type="ARBA" id="ARBA00022722"/>
    </source>
</evidence>
<keyword evidence="3 7" id="KW-0540">Nuclease</keyword>
<sequence>MNIKKEQSAKQSLEGIIKINGKGLGFVLNDQTGNFVEIENGFLHTALNGDTVSILLHPKRGEDQTGEVLNIIKRAKNQFVGILDEDNGSYFLVPDDKKLYVDILLSPTPDLKATGANLGDKILVEMTDWPAGEKNPRGQIVSVIGQPGAHETEMRAIVLERGFDLDFPEAVETEAKLIERDATAHIQADAKNRRDFRDTFTCTIDPLDAKDFDDALSIKTLPNGDFEVGIHIADVSHYVRPGTALDREARKRATSIYLVDRTIPMLPEVLSNNVCSLVPHEDRLTFASVFVLDRTGQIKDQWYGRTIINSDRRFTYEEVQNILDAGAGEQYDNLLALRDIARGLRAKKIEAGAISFEDSEVRFKLDKDGKPLEVYKKERIESNLLIEDFMLLANKKVAEYAAKAHQGKDDAFVYRIHDYPNIEKIINLQNFLTPLGYNIKIVDEKISPIDLNALLTKASGQPEEDIINRAAVRAMSKAIYSTRNIGHWGLAFTYYTHFTSPIRRYPDVLVHRLLADYLADKKPTPATLTSIAEDVVHSTEMEIKAAEAERDSIRYKQVEFMLEKIGQTFAGIISGVTDWGMFVEESETKTEGLVRLGSLGDDFYEYDEKKFALIGKKRGTAFRLGDKVKMKLVGADLSKKTVDFEFVK</sequence>
<dbReference type="STRING" id="1802438.A2571_03395"/>
<feature type="domain" description="S1 motif" evidence="8">
    <location>
        <begin position="566"/>
        <end position="647"/>
    </location>
</feature>
<comment type="caution">
    <text evidence="9">The sequence shown here is derived from an EMBL/GenBank/DDBJ whole genome shotgun (WGS) entry which is preliminary data.</text>
</comment>
<evidence type="ECO:0000313" key="9">
    <source>
        <dbReference type="EMBL" id="OHA58274.1"/>
    </source>
</evidence>
<comment type="subcellular location">
    <subcellularLocation>
        <location evidence="7">Cytoplasm</location>
    </subcellularLocation>
</comment>
<dbReference type="HAMAP" id="MF_01895">
    <property type="entry name" value="RNase_R"/>
    <property type="match status" value="1"/>
</dbReference>
<gene>
    <name evidence="7" type="primary">rnr</name>
    <name evidence="9" type="ORF">A2571_03395</name>
</gene>
<dbReference type="NCBIfam" id="TIGR00358">
    <property type="entry name" value="3_prime_RNase"/>
    <property type="match status" value="1"/>
</dbReference>
<dbReference type="AlphaFoldDB" id="A0A1G2QCG6"/>
<name>A0A1G2QCG6_9BACT</name>
<comment type="function">
    <text evidence="7">3'-5' exoribonuclease that releases 5'-nucleoside monophosphates and is involved in maturation of structured RNAs.</text>
</comment>
<dbReference type="InterPro" id="IPR040476">
    <property type="entry name" value="CSD2"/>
</dbReference>
<dbReference type="GO" id="GO:0006402">
    <property type="term" value="P:mRNA catabolic process"/>
    <property type="evidence" value="ECO:0007669"/>
    <property type="project" value="TreeGrafter"/>
</dbReference>
<comment type="similarity">
    <text evidence="7">Belongs to the RNR ribonuclease family. RNase R subfamily.</text>
</comment>
<dbReference type="Pfam" id="PF00773">
    <property type="entry name" value="RNB"/>
    <property type="match status" value="1"/>
</dbReference>